<dbReference type="AlphaFoldDB" id="A0A917LMU7"/>
<gene>
    <name evidence="2" type="ORF">GCM10010976_15400</name>
</gene>
<reference evidence="2" key="2">
    <citation type="submission" date="2020-09" db="EMBL/GenBank/DDBJ databases">
        <authorList>
            <person name="Sun Q."/>
            <person name="Zhou Y."/>
        </authorList>
    </citation>
    <scope>NUCLEOTIDE SEQUENCE</scope>
    <source>
        <strain evidence="2">CGMCC 1.12751</strain>
    </source>
</reference>
<sequence>MEEEINKILNKVKTEFEFSPESRYNFDSDIEFNKYKKALVHLKTKGFIKIERNRYVISELGMDIIDLGGWSKYQNFLMQEKINEKDIKQIEFEKSKVDLELAKKMLKEYPKTKLIARISIIIGICLAILEVIRALGLLNPNN</sequence>
<reference evidence="2" key="1">
    <citation type="journal article" date="2014" name="Int. J. Syst. Evol. Microbiol.">
        <title>Complete genome sequence of Corynebacterium casei LMG S-19264T (=DSM 44701T), isolated from a smear-ripened cheese.</title>
        <authorList>
            <consortium name="US DOE Joint Genome Institute (JGI-PGF)"/>
            <person name="Walter F."/>
            <person name="Albersmeier A."/>
            <person name="Kalinowski J."/>
            <person name="Ruckert C."/>
        </authorList>
    </citation>
    <scope>NUCLEOTIDE SEQUENCE</scope>
    <source>
        <strain evidence="2">CGMCC 1.12751</strain>
    </source>
</reference>
<organism evidence="2 3">
    <name type="scientific">Bizionia arctica</name>
    <dbReference type="NCBI Taxonomy" id="1495645"/>
    <lineage>
        <taxon>Bacteria</taxon>
        <taxon>Pseudomonadati</taxon>
        <taxon>Bacteroidota</taxon>
        <taxon>Flavobacteriia</taxon>
        <taxon>Flavobacteriales</taxon>
        <taxon>Flavobacteriaceae</taxon>
        <taxon>Bizionia</taxon>
    </lineage>
</organism>
<keyword evidence="1" id="KW-1133">Transmembrane helix</keyword>
<evidence type="ECO:0000256" key="1">
    <source>
        <dbReference type="SAM" id="Phobius"/>
    </source>
</evidence>
<evidence type="ECO:0000313" key="3">
    <source>
        <dbReference type="Proteomes" id="UP000625976"/>
    </source>
</evidence>
<dbReference type="Proteomes" id="UP000625976">
    <property type="component" value="Unassembled WGS sequence"/>
</dbReference>
<dbReference type="EMBL" id="BMFQ01000002">
    <property type="protein sequence ID" value="GGG44718.1"/>
    <property type="molecule type" value="Genomic_DNA"/>
</dbReference>
<keyword evidence="1" id="KW-0812">Transmembrane</keyword>
<feature type="transmembrane region" description="Helical" evidence="1">
    <location>
        <begin position="114"/>
        <end position="136"/>
    </location>
</feature>
<protein>
    <submittedName>
        <fullName evidence="2">Uncharacterized protein</fullName>
    </submittedName>
</protein>
<proteinExistence type="predicted"/>
<dbReference type="RefSeq" id="WP_188463525.1">
    <property type="nucleotide sequence ID" value="NZ_BMFQ01000002.1"/>
</dbReference>
<comment type="caution">
    <text evidence="2">The sequence shown here is derived from an EMBL/GenBank/DDBJ whole genome shotgun (WGS) entry which is preliminary data.</text>
</comment>
<name>A0A917LMU7_9FLAO</name>
<evidence type="ECO:0000313" key="2">
    <source>
        <dbReference type="EMBL" id="GGG44718.1"/>
    </source>
</evidence>
<accession>A0A917LMU7</accession>
<keyword evidence="1" id="KW-0472">Membrane</keyword>
<keyword evidence="3" id="KW-1185">Reference proteome</keyword>